<evidence type="ECO:0000313" key="3">
    <source>
        <dbReference type="Proteomes" id="UP001147733"/>
    </source>
</evidence>
<accession>A0A9W9NRM4</accession>
<dbReference type="OrthoDB" id="4368470at2759"/>
<gene>
    <name evidence="2" type="ORF">N7469_008399</name>
</gene>
<reference evidence="2" key="2">
    <citation type="journal article" date="2023" name="IMA Fungus">
        <title>Comparative genomic study of the Penicillium genus elucidates a diverse pangenome and 15 lateral gene transfer events.</title>
        <authorList>
            <person name="Petersen C."/>
            <person name="Sorensen T."/>
            <person name="Nielsen M.R."/>
            <person name="Sondergaard T.E."/>
            <person name="Sorensen J.L."/>
            <person name="Fitzpatrick D.A."/>
            <person name="Frisvad J.C."/>
            <person name="Nielsen K.L."/>
        </authorList>
    </citation>
    <scope>NUCLEOTIDE SEQUENCE</scope>
    <source>
        <strain evidence="2">IBT 23319</strain>
    </source>
</reference>
<dbReference type="GeneID" id="81386484"/>
<organism evidence="2 3">
    <name type="scientific">Penicillium citrinum</name>
    <dbReference type="NCBI Taxonomy" id="5077"/>
    <lineage>
        <taxon>Eukaryota</taxon>
        <taxon>Fungi</taxon>
        <taxon>Dikarya</taxon>
        <taxon>Ascomycota</taxon>
        <taxon>Pezizomycotina</taxon>
        <taxon>Eurotiomycetes</taxon>
        <taxon>Eurotiomycetidae</taxon>
        <taxon>Eurotiales</taxon>
        <taxon>Aspergillaceae</taxon>
        <taxon>Penicillium</taxon>
    </lineage>
</organism>
<evidence type="ECO:0000256" key="1">
    <source>
        <dbReference type="SAM" id="MobiDB-lite"/>
    </source>
</evidence>
<name>A0A9W9NRM4_PENCI</name>
<comment type="caution">
    <text evidence="2">The sequence shown here is derived from an EMBL/GenBank/DDBJ whole genome shotgun (WGS) entry which is preliminary data.</text>
</comment>
<dbReference type="EMBL" id="JAPQKT010000007">
    <property type="protein sequence ID" value="KAJ5224896.1"/>
    <property type="molecule type" value="Genomic_DNA"/>
</dbReference>
<proteinExistence type="predicted"/>
<dbReference type="RefSeq" id="XP_056498868.1">
    <property type="nucleotide sequence ID" value="XM_056647317.1"/>
</dbReference>
<feature type="region of interest" description="Disordered" evidence="1">
    <location>
        <begin position="25"/>
        <end position="44"/>
    </location>
</feature>
<evidence type="ECO:0000313" key="2">
    <source>
        <dbReference type="EMBL" id="KAJ5224896.1"/>
    </source>
</evidence>
<dbReference type="Proteomes" id="UP001147733">
    <property type="component" value="Unassembled WGS sequence"/>
</dbReference>
<reference evidence="2" key="1">
    <citation type="submission" date="2022-11" db="EMBL/GenBank/DDBJ databases">
        <authorList>
            <person name="Petersen C."/>
        </authorList>
    </citation>
    <scope>NUCLEOTIDE SEQUENCE</scope>
    <source>
        <strain evidence="2">IBT 23319</strain>
    </source>
</reference>
<sequence>MGPVSQFRDLYRLSTSNKAITFSAGPYRGLKKDPDGQISPADDPRLLPSLSESYEDMLSDMRRLFIGANGAINVVILNNRQGMPTCVQSETIFPAPPDDPVQQLEIGMGEIFPATSPSAVNKPNAYFPLTIQHFRARYERTFENMGYTRAVSSE</sequence>
<keyword evidence="3" id="KW-1185">Reference proteome</keyword>
<dbReference type="AlphaFoldDB" id="A0A9W9NRM4"/>
<protein>
    <submittedName>
        <fullName evidence="2">Uncharacterized protein</fullName>
    </submittedName>
</protein>